<dbReference type="PROSITE" id="PS00455">
    <property type="entry name" value="AMP_BINDING"/>
    <property type="match status" value="1"/>
</dbReference>
<dbReference type="InterPro" id="IPR000873">
    <property type="entry name" value="AMP-dep_synth/lig_dom"/>
</dbReference>
<dbReference type="PANTHER" id="PTHR45527">
    <property type="entry name" value="NONRIBOSOMAL PEPTIDE SYNTHETASE"/>
    <property type="match status" value="1"/>
</dbReference>
<dbReference type="SUPFAM" id="SSF56801">
    <property type="entry name" value="Acetyl-CoA synthetase-like"/>
    <property type="match status" value="1"/>
</dbReference>
<evidence type="ECO:0000313" key="4">
    <source>
        <dbReference type="Proteomes" id="UP001596065"/>
    </source>
</evidence>
<evidence type="ECO:0000313" key="3">
    <source>
        <dbReference type="EMBL" id="MFC5655416.1"/>
    </source>
</evidence>
<evidence type="ECO:0000259" key="1">
    <source>
        <dbReference type="Pfam" id="PF00501"/>
    </source>
</evidence>
<dbReference type="EMBL" id="JBHSOE010000009">
    <property type="protein sequence ID" value="MFC5655416.1"/>
    <property type="molecule type" value="Genomic_DNA"/>
</dbReference>
<dbReference type="InterPro" id="IPR045851">
    <property type="entry name" value="AMP-bd_C_sf"/>
</dbReference>
<accession>A0ABW0WB26</accession>
<dbReference type="PANTHER" id="PTHR45527:SF1">
    <property type="entry name" value="FATTY ACID SYNTHASE"/>
    <property type="match status" value="1"/>
</dbReference>
<reference evidence="4" key="1">
    <citation type="journal article" date="2019" name="Int. J. Syst. Evol. Microbiol.">
        <title>The Global Catalogue of Microorganisms (GCM) 10K type strain sequencing project: providing services to taxonomists for standard genome sequencing and annotation.</title>
        <authorList>
            <consortium name="The Broad Institute Genomics Platform"/>
            <consortium name="The Broad Institute Genome Sequencing Center for Infectious Disease"/>
            <person name="Wu L."/>
            <person name="Ma J."/>
        </authorList>
    </citation>
    <scope>NUCLEOTIDE SEQUENCE [LARGE SCALE GENOMIC DNA]</scope>
    <source>
        <strain evidence="4">KCTC 5701</strain>
    </source>
</reference>
<evidence type="ECO:0000259" key="2">
    <source>
        <dbReference type="Pfam" id="PF13193"/>
    </source>
</evidence>
<gene>
    <name evidence="3" type="ORF">ACFP3J_07915</name>
</gene>
<dbReference type="Pfam" id="PF00501">
    <property type="entry name" value="AMP-binding"/>
    <property type="match status" value="1"/>
</dbReference>
<organism evidence="3 4">
    <name type="scientific">Streptomyces nogalater</name>
    <dbReference type="NCBI Taxonomy" id="38314"/>
    <lineage>
        <taxon>Bacteria</taxon>
        <taxon>Bacillati</taxon>
        <taxon>Actinomycetota</taxon>
        <taxon>Actinomycetes</taxon>
        <taxon>Kitasatosporales</taxon>
        <taxon>Streptomycetaceae</taxon>
        <taxon>Streptomyces</taxon>
    </lineage>
</organism>
<sequence>MNLQELVIRSARRYPDRPAVAGPGRELSYRELDRAADAYALLLARAGVGHGDRVVLWGDKSPEVVVAMQAVLRLGAVYVPQDGTAPVGRVATVVRDCAARAVCTTGTRLTEIHSALTATTEPAAAAGLADTTEPNPAAGLNGAAALDAVAGLDGAAVLDLAEPLPGDGQAPPVDTEVKPDDPAFILYTSGSTGTPKGVSISHRNARAFVDWAVDLLGAGPEDRFANHAPLVFDLSVLDLYAAFSAGASVRLVPATLAYAPGELVEFLHRERITVWYSVPSALILMIRGGGLLDRPAPAGLRAVLFAGEPFPIAHVRSLAAWTRARLLNLYGPTETNVCTWHEVVPADLERDRPVPIGRAASGDEVWARTDAGTVAGPGEHGELVVTGPTVMLGYWGRTPGSGEYATGDIVTVLPDGSFDYVGRRDHAVKIRGHRIELGEIETTCNAHAEVESAAVVVAGEGMDARLVAFVVPLPGARPGALALRRHLAERLPSYMITDHVHLLDDLPRTRNGKIDRPALVRRHLALSKGRS</sequence>
<feature type="domain" description="AMP-binding enzyme C-terminal" evidence="2">
    <location>
        <begin position="439"/>
        <end position="513"/>
    </location>
</feature>
<name>A0ABW0WB26_STRNO</name>
<dbReference type="Gene3D" id="3.30.300.30">
    <property type="match status" value="1"/>
</dbReference>
<dbReference type="Gene3D" id="3.40.50.12780">
    <property type="entry name" value="N-terminal domain of ligase-like"/>
    <property type="match status" value="1"/>
</dbReference>
<proteinExistence type="predicted"/>
<dbReference type="InterPro" id="IPR042099">
    <property type="entry name" value="ANL_N_sf"/>
</dbReference>
<dbReference type="PRINTS" id="PR00154">
    <property type="entry name" value="AMPBINDING"/>
</dbReference>
<dbReference type="InterPro" id="IPR020845">
    <property type="entry name" value="AMP-binding_CS"/>
</dbReference>
<dbReference type="RefSeq" id="WP_344348320.1">
    <property type="nucleotide sequence ID" value="NZ_BAAASM010000015.1"/>
</dbReference>
<dbReference type="Proteomes" id="UP001596065">
    <property type="component" value="Unassembled WGS sequence"/>
</dbReference>
<feature type="domain" description="AMP-dependent synthetase/ligase" evidence="1">
    <location>
        <begin position="9"/>
        <end position="395"/>
    </location>
</feature>
<dbReference type="InterPro" id="IPR020459">
    <property type="entry name" value="AMP-binding"/>
</dbReference>
<dbReference type="Pfam" id="PF13193">
    <property type="entry name" value="AMP-binding_C"/>
    <property type="match status" value="1"/>
</dbReference>
<comment type="caution">
    <text evidence="3">The sequence shown here is derived from an EMBL/GenBank/DDBJ whole genome shotgun (WGS) entry which is preliminary data.</text>
</comment>
<protein>
    <submittedName>
        <fullName evidence="3">AMP-binding protein</fullName>
    </submittedName>
</protein>
<keyword evidence="4" id="KW-1185">Reference proteome</keyword>
<dbReference type="InterPro" id="IPR025110">
    <property type="entry name" value="AMP-bd_C"/>
</dbReference>